<sequence length="172" mass="19723">MVRLQYGDETVDISVESLKLLQSLPVRDSLQKIIEEPLKMDGIEVFEVRSGGKTTETVTREESVYFAKPSMPDEILVDDHRRAAFSIMALAFKDDNKWRLSNGEQTISAKIEDADFLRRVNENEVSFSKGDILICYLHVIQKRTDTGIKTDYIVDKVIDHKPGTRQIPFIFE</sequence>
<comment type="caution">
    <text evidence="1">The sequence shown here is derived from an EMBL/GenBank/DDBJ whole genome shotgun (WGS) entry which is preliminary data.</text>
</comment>
<protein>
    <submittedName>
        <fullName evidence="1">Uncharacterized protein</fullName>
    </submittedName>
</protein>
<reference evidence="1 2" key="1">
    <citation type="submission" date="2017-07" db="EMBL/GenBank/DDBJ databases">
        <title>A draft genome sequence of Komagataeibacter xylinus LMG 1515.</title>
        <authorList>
            <person name="Skraban J."/>
            <person name="Cleenwerck I."/>
            <person name="Vandamme P."/>
            <person name="Trcek J."/>
        </authorList>
    </citation>
    <scope>NUCLEOTIDE SEQUENCE [LARGE SCALE GENOMIC DNA]</scope>
    <source>
        <strain evidence="1 2">LMG 1515</strain>
    </source>
</reference>
<dbReference type="EMBL" id="NKUC01000052">
    <property type="protein sequence ID" value="PYD55726.1"/>
    <property type="molecule type" value="Genomic_DNA"/>
</dbReference>
<dbReference type="AlphaFoldDB" id="A0A318PL19"/>
<organism evidence="1 2">
    <name type="scientific">Komagataeibacter xylinus</name>
    <name type="common">Gluconacetobacter xylinus</name>
    <dbReference type="NCBI Taxonomy" id="28448"/>
    <lineage>
        <taxon>Bacteria</taxon>
        <taxon>Pseudomonadati</taxon>
        <taxon>Pseudomonadota</taxon>
        <taxon>Alphaproteobacteria</taxon>
        <taxon>Acetobacterales</taxon>
        <taxon>Acetobacteraceae</taxon>
        <taxon>Komagataeibacter</taxon>
    </lineage>
</organism>
<dbReference type="Proteomes" id="UP000248257">
    <property type="component" value="Unassembled WGS sequence"/>
</dbReference>
<evidence type="ECO:0000313" key="2">
    <source>
        <dbReference type="Proteomes" id="UP000248257"/>
    </source>
</evidence>
<gene>
    <name evidence="1" type="ORF">CFR75_14825</name>
</gene>
<accession>A0A318PL19</accession>
<proteinExistence type="predicted"/>
<evidence type="ECO:0000313" key="1">
    <source>
        <dbReference type="EMBL" id="PYD55726.1"/>
    </source>
</evidence>
<keyword evidence="2" id="KW-1185">Reference proteome</keyword>
<name>A0A318PL19_KOMXY</name>